<evidence type="ECO:0000313" key="2">
    <source>
        <dbReference type="Proteomes" id="UP001243375"/>
    </source>
</evidence>
<dbReference type="Proteomes" id="UP001243375">
    <property type="component" value="Unassembled WGS sequence"/>
</dbReference>
<evidence type="ECO:0000313" key="1">
    <source>
        <dbReference type="EMBL" id="KAJ9115446.1"/>
    </source>
</evidence>
<dbReference type="EMBL" id="JASBWU010000016">
    <property type="protein sequence ID" value="KAJ9115446.1"/>
    <property type="molecule type" value="Genomic_DNA"/>
</dbReference>
<protein>
    <submittedName>
        <fullName evidence="1">Uncharacterized protein</fullName>
    </submittedName>
</protein>
<name>A0ACC2WVK1_9TREE</name>
<accession>A0ACC2WVK1</accession>
<comment type="caution">
    <text evidence="1">The sequence shown here is derived from an EMBL/GenBank/DDBJ whole genome shotgun (WGS) entry which is preliminary data.</text>
</comment>
<gene>
    <name evidence="1" type="ORF">QFC22_005204</name>
</gene>
<proteinExistence type="predicted"/>
<keyword evidence="2" id="KW-1185">Reference proteome</keyword>
<sequence>MLDAVSLIEEDYRRYAAEVQLGEWEGVPGGVIEFIKQLAQDPPPGPKILISHIPLARPESSTCGPLREKGRLLKGAGIGYQNLLGSETTRFLLSYLKPSGIYSGDDHDYCEYWHPTGVKETTLKAFVMAMGVNRPGFQLMSLVPPSSLATEGTVSSSSALQQPTFADVPCLLPDQLQIYFRFYIPLAAVCILVLFYLNLKRAIAKYGGWTIGSGGIVTDASPTPRTNGVFQSGGGYNGTGLTPYREKSPTISRKSSQILKMSVMTDETPSTGSSGARSRPGNIRRITKSAPVSPLASPKADSKMFPVSPGDEEDMMGNGGGAGEAYTLYMGRGSVSRPPRGSVSAGIVSDGESLSFPLSSNEKSHHHHRAQTPADDPSSSSTYFLPLPDSGNSSRGYASPVNAKPRTLSRKTSRMMSTPSDWISAAKAKDMTVMQLVFDTETRGRHRRLRIFKQRLAVVGRWLGGRNGVLAKTAREVWRVVWPTVMVWLAINAMFFL</sequence>
<reference evidence="1" key="1">
    <citation type="submission" date="2023-04" db="EMBL/GenBank/DDBJ databases">
        <title>Draft Genome sequencing of Naganishia species isolated from polar environments using Oxford Nanopore Technology.</title>
        <authorList>
            <person name="Leo P."/>
            <person name="Venkateswaran K."/>
        </authorList>
    </citation>
    <scope>NUCLEOTIDE SEQUENCE</scope>
    <source>
        <strain evidence="1">MNA-CCFEE 5425</strain>
    </source>
</reference>
<organism evidence="1 2">
    <name type="scientific">Naganishia vaughanmartiniae</name>
    <dbReference type="NCBI Taxonomy" id="1424756"/>
    <lineage>
        <taxon>Eukaryota</taxon>
        <taxon>Fungi</taxon>
        <taxon>Dikarya</taxon>
        <taxon>Basidiomycota</taxon>
        <taxon>Agaricomycotina</taxon>
        <taxon>Tremellomycetes</taxon>
        <taxon>Filobasidiales</taxon>
        <taxon>Filobasidiaceae</taxon>
        <taxon>Naganishia</taxon>
    </lineage>
</organism>